<dbReference type="GO" id="GO:0005524">
    <property type="term" value="F:ATP binding"/>
    <property type="evidence" value="ECO:0007669"/>
    <property type="project" value="UniProtKB-KW"/>
</dbReference>
<dbReference type="PROSITE" id="PS00211">
    <property type="entry name" value="ABC_TRANSPORTER_1"/>
    <property type="match status" value="1"/>
</dbReference>
<evidence type="ECO:0000259" key="5">
    <source>
        <dbReference type="PROSITE" id="PS50893"/>
    </source>
</evidence>
<dbReference type="InterPro" id="IPR017871">
    <property type="entry name" value="ABC_transporter-like_CS"/>
</dbReference>
<dbReference type="EMBL" id="CP002514">
    <property type="protein sequence ID" value="AEP12436.1"/>
    <property type="molecule type" value="Genomic_DNA"/>
</dbReference>
<dbReference type="InterPro" id="IPR003439">
    <property type="entry name" value="ABC_transporter-like_ATP-bd"/>
</dbReference>
<evidence type="ECO:0000313" key="6">
    <source>
        <dbReference type="EMBL" id="AEP12436.1"/>
    </source>
</evidence>
<keyword evidence="3" id="KW-0547">Nucleotide-binding</keyword>
<feature type="domain" description="ABC transporter" evidence="5">
    <location>
        <begin position="4"/>
        <end position="230"/>
    </location>
</feature>
<dbReference type="CDD" id="cd03215">
    <property type="entry name" value="ABC_Carb_Monos_II"/>
    <property type="match status" value="1"/>
</dbReference>
<dbReference type="RefSeq" id="WP_014100173.1">
    <property type="nucleotide sequence ID" value="NC_016024.1"/>
</dbReference>
<dbReference type="Proteomes" id="UP000006791">
    <property type="component" value="Chromosome 1"/>
</dbReference>
<sequence length="502" mass="54323">MAAFALHDISKRYGTVPALDGVSLTLRLGQIHGILGENGAGKSTLLNILFGAVQPDRGRIERDGRPLRLTSPRLAIAAGIGLVHQHFHLVDSFTVRENVLLGERTPDRPRLDRLAARLGLWEVLDVAVGGLPVGVRQRVEILKALYRQATLLLLDEPTAVLTPPEVETLFDLLRELRAAGAGVVFITHKLREALELCDTITVLRQGRVVAEYPASQVTADVLAAAMVGEHLASAALGHSATAPPAETVRLRVENLTVPADGSRTALHRISFEVREGEIFGIAGVDGNGQTELAEALVGLRPMQGNLWLDGRPLPAGRRARLASGLRYIPPDRRQAGLALELSVAENVILGDELAPDWRRWGVLLDRAALRQYAGTLIRDFDIRTPHADAPAAALSGGNQQKLLVARELAPRPRVLVAVNPTWGVDVASVATIHRALRGACRQGLGLVLMSNELDEIQALCQRFAVLYRGRLSTSLTFDIPPADLGRLMAGDGPTWERYGCRD</sequence>
<keyword evidence="1" id="KW-0813">Transport</keyword>
<keyword evidence="7" id="KW-1185">Reference proteome</keyword>
<evidence type="ECO:0000256" key="1">
    <source>
        <dbReference type="ARBA" id="ARBA00022448"/>
    </source>
</evidence>
<proteinExistence type="predicted"/>
<dbReference type="GO" id="GO:0016887">
    <property type="term" value="F:ATP hydrolysis activity"/>
    <property type="evidence" value="ECO:0007669"/>
    <property type="project" value="InterPro"/>
</dbReference>
<dbReference type="HOGENOM" id="CLU_000604_92_0_0"/>
<organism evidence="6 7">
    <name type="scientific">Chloracidobacterium thermophilum (strain B)</name>
    <dbReference type="NCBI Taxonomy" id="981222"/>
    <lineage>
        <taxon>Bacteria</taxon>
        <taxon>Pseudomonadati</taxon>
        <taxon>Acidobacteriota</taxon>
        <taxon>Terriglobia</taxon>
        <taxon>Terriglobales</taxon>
        <taxon>Acidobacteriaceae</taxon>
        <taxon>Chloracidobacterium</taxon>
    </lineage>
</organism>
<dbReference type="Gene3D" id="3.40.50.300">
    <property type="entry name" value="P-loop containing nucleotide triphosphate hydrolases"/>
    <property type="match status" value="2"/>
</dbReference>
<dbReference type="InterPro" id="IPR027417">
    <property type="entry name" value="P-loop_NTPase"/>
</dbReference>
<dbReference type="KEGG" id="ctm:Cabther_A1689"/>
<dbReference type="AlphaFoldDB" id="G2LDH6"/>
<dbReference type="SUPFAM" id="SSF52540">
    <property type="entry name" value="P-loop containing nucleoside triphosphate hydrolases"/>
    <property type="match status" value="2"/>
</dbReference>
<dbReference type="InterPro" id="IPR050107">
    <property type="entry name" value="ABC_carbohydrate_import_ATPase"/>
</dbReference>
<dbReference type="SMART" id="SM00382">
    <property type="entry name" value="AAA"/>
    <property type="match status" value="1"/>
</dbReference>
<dbReference type="Pfam" id="PF00005">
    <property type="entry name" value="ABC_tran"/>
    <property type="match status" value="2"/>
</dbReference>
<dbReference type="PANTHER" id="PTHR43790:SF9">
    <property type="entry name" value="GALACTOFURANOSE TRANSPORTER ATP-BINDING PROTEIN YTFR"/>
    <property type="match status" value="1"/>
</dbReference>
<dbReference type="PANTHER" id="PTHR43790">
    <property type="entry name" value="CARBOHYDRATE TRANSPORT ATP-BINDING PROTEIN MG119-RELATED"/>
    <property type="match status" value="1"/>
</dbReference>
<evidence type="ECO:0000256" key="3">
    <source>
        <dbReference type="ARBA" id="ARBA00022741"/>
    </source>
</evidence>
<dbReference type="EC" id="3.6.3.17" evidence="6"/>
<keyword evidence="4" id="KW-0067">ATP-binding</keyword>
<dbReference type="STRING" id="981222.Cabther_A1689"/>
<name>G2LDH6_CHLTF</name>
<feature type="domain" description="ABC transporter" evidence="5">
    <location>
        <begin position="250"/>
        <end position="493"/>
    </location>
</feature>
<keyword evidence="2" id="KW-0677">Repeat</keyword>
<gene>
    <name evidence="6" type="ordered locus">Cabther_A1689</name>
</gene>
<evidence type="ECO:0000313" key="7">
    <source>
        <dbReference type="Proteomes" id="UP000006791"/>
    </source>
</evidence>
<evidence type="ECO:0000256" key="4">
    <source>
        <dbReference type="ARBA" id="ARBA00022840"/>
    </source>
</evidence>
<dbReference type="OrthoDB" id="9766104at2"/>
<evidence type="ECO:0000256" key="2">
    <source>
        <dbReference type="ARBA" id="ARBA00022737"/>
    </source>
</evidence>
<reference evidence="6 7" key="1">
    <citation type="journal article" date="2012" name="Environ. Microbiol.">
        <title>Complete genome of Candidatus Chloracidobacterium thermophilum, a chlorophyll-based photoheterotroph belonging to the phylum Acidobacteria.</title>
        <authorList>
            <person name="Garcia Costas A.M."/>
            <person name="Liu Z."/>
            <person name="Tomsho L.P."/>
            <person name="Schuster S.C."/>
            <person name="Ward D.M."/>
            <person name="Bryant D.A."/>
        </authorList>
    </citation>
    <scope>NUCLEOTIDE SEQUENCE [LARGE SCALE GENOMIC DNA]</scope>
    <source>
        <strain evidence="6 7">B</strain>
    </source>
</reference>
<accession>G2LDH6</accession>
<keyword evidence="6" id="KW-0378">Hydrolase</keyword>
<dbReference type="CDD" id="cd03216">
    <property type="entry name" value="ABC_Carb_Monos_I"/>
    <property type="match status" value="1"/>
</dbReference>
<dbReference type="InterPro" id="IPR003593">
    <property type="entry name" value="AAA+_ATPase"/>
</dbReference>
<dbReference type="PROSITE" id="PS50893">
    <property type="entry name" value="ABC_TRANSPORTER_2"/>
    <property type="match status" value="2"/>
</dbReference>
<protein>
    <submittedName>
        <fullName evidence="6">ABC-type uncharacterized transport systems, ATPase component</fullName>
        <ecNumber evidence="6">3.6.3.17</ecNumber>
    </submittedName>
</protein>